<dbReference type="Proteomes" id="UP000248916">
    <property type="component" value="Unassembled WGS sequence"/>
</dbReference>
<keyword evidence="3" id="KW-1185">Reference proteome</keyword>
<reference evidence="2 3" key="1">
    <citation type="submission" date="2018-06" db="EMBL/GenBank/DDBJ databases">
        <title>Genomic Encyclopedia of Archaeal and Bacterial Type Strains, Phase II (KMG-II): from individual species to whole genera.</title>
        <authorList>
            <person name="Goeker M."/>
        </authorList>
    </citation>
    <scope>NUCLEOTIDE SEQUENCE [LARGE SCALE GENOMIC DNA]</scope>
    <source>
        <strain evidence="2 3">DSM 22009</strain>
    </source>
</reference>
<dbReference type="InterPro" id="IPR003772">
    <property type="entry name" value="YceD"/>
</dbReference>
<protein>
    <submittedName>
        <fullName evidence="2">Uncharacterized metal-binding protein YceD (DUF177 family)</fullName>
    </submittedName>
</protein>
<organism evidence="2 3">
    <name type="scientific">Palleronia aestuarii</name>
    <dbReference type="NCBI Taxonomy" id="568105"/>
    <lineage>
        <taxon>Bacteria</taxon>
        <taxon>Pseudomonadati</taxon>
        <taxon>Pseudomonadota</taxon>
        <taxon>Alphaproteobacteria</taxon>
        <taxon>Rhodobacterales</taxon>
        <taxon>Roseobacteraceae</taxon>
        <taxon>Palleronia</taxon>
    </lineage>
</organism>
<gene>
    <name evidence="2" type="ORF">LX81_01279</name>
</gene>
<sequence>MTDAQHRTRLRLGSGPRRDAIEFALGPAEIDLAALAELLDVISIRKLRFTGLLRPQGQSGWELDAELGATIVQSCVATLEPVTTRIDETVRRRYVAGSVPHDLPLEQEIPEDVDEEPLPASLDLAALATEALALAVPPFPRADGAPPADLDTAPPGAEPIRDEELKPFAGLKDALKRGN</sequence>
<dbReference type="RefSeq" id="WP_111536460.1">
    <property type="nucleotide sequence ID" value="NZ_QKZL01000004.1"/>
</dbReference>
<dbReference type="AlphaFoldDB" id="A0A2W7NLK8"/>
<feature type="region of interest" description="Disordered" evidence="1">
    <location>
        <begin position="138"/>
        <end position="179"/>
    </location>
</feature>
<dbReference type="EMBL" id="QKZL01000004">
    <property type="protein sequence ID" value="PZX17554.1"/>
    <property type="molecule type" value="Genomic_DNA"/>
</dbReference>
<evidence type="ECO:0000313" key="2">
    <source>
        <dbReference type="EMBL" id="PZX17554.1"/>
    </source>
</evidence>
<accession>A0A2W7NLK8</accession>
<name>A0A2W7NLK8_9RHOB</name>
<evidence type="ECO:0000313" key="3">
    <source>
        <dbReference type="Proteomes" id="UP000248916"/>
    </source>
</evidence>
<comment type="caution">
    <text evidence="2">The sequence shown here is derived from an EMBL/GenBank/DDBJ whole genome shotgun (WGS) entry which is preliminary data.</text>
</comment>
<proteinExistence type="predicted"/>
<evidence type="ECO:0000256" key="1">
    <source>
        <dbReference type="SAM" id="MobiDB-lite"/>
    </source>
</evidence>
<dbReference type="OrthoDB" id="8443793at2"/>
<dbReference type="Pfam" id="PF02620">
    <property type="entry name" value="YceD"/>
    <property type="match status" value="1"/>
</dbReference>